<sequence length="88" mass="10214">MRRPVLYIRQSDTDYIVFRLTSKFSNKSAAKQKKYIKLTDWQAAGLPKQSWIDTIKIYKLPIATTKLTYIGRLSTNDARHIADIIDPL</sequence>
<gene>
    <name evidence="1" type="ORF">ACEN34_11620</name>
</gene>
<dbReference type="RefSeq" id="WP_407137716.1">
    <property type="nucleotide sequence ID" value="NZ_JBGQPK010000074.1"/>
</dbReference>
<accession>A0ABW8UG05</accession>
<evidence type="ECO:0008006" key="3">
    <source>
        <dbReference type="Google" id="ProtNLM"/>
    </source>
</evidence>
<comment type="caution">
    <text evidence="1">The sequence shown here is derived from an EMBL/GenBank/DDBJ whole genome shotgun (WGS) entry which is preliminary data.</text>
</comment>
<evidence type="ECO:0000313" key="1">
    <source>
        <dbReference type="EMBL" id="MFL2030255.1"/>
    </source>
</evidence>
<dbReference type="Proteomes" id="UP001625389">
    <property type="component" value="Unassembled WGS sequence"/>
</dbReference>
<keyword evidence="2" id="KW-1185">Reference proteome</keyword>
<evidence type="ECO:0000313" key="2">
    <source>
        <dbReference type="Proteomes" id="UP001625389"/>
    </source>
</evidence>
<dbReference type="EMBL" id="JBGQPK010000074">
    <property type="protein sequence ID" value="MFL2030255.1"/>
    <property type="molecule type" value="Genomic_DNA"/>
</dbReference>
<protein>
    <recommendedName>
        <fullName evidence="3">mRNA interferase MazF</fullName>
    </recommendedName>
</protein>
<name>A0ABW8UG05_9LACO</name>
<reference evidence="1 2" key="1">
    <citation type="submission" date="2024-08" db="EMBL/GenBank/DDBJ databases">
        <authorList>
            <person name="Arias E."/>
        </authorList>
    </citation>
    <scope>NUCLEOTIDE SEQUENCE [LARGE SCALE GENOMIC DNA]</scope>
    <source>
        <strain evidence="1 2">FAM 25317</strain>
    </source>
</reference>
<organism evidence="1 2">
    <name type="scientific">Loigolactobacillus zhaoyuanensis</name>
    <dbReference type="NCBI Taxonomy" id="2486017"/>
    <lineage>
        <taxon>Bacteria</taxon>
        <taxon>Bacillati</taxon>
        <taxon>Bacillota</taxon>
        <taxon>Bacilli</taxon>
        <taxon>Lactobacillales</taxon>
        <taxon>Lactobacillaceae</taxon>
        <taxon>Loigolactobacillus</taxon>
    </lineage>
</organism>
<proteinExistence type="predicted"/>